<gene>
    <name evidence="2" type="ORF">EG68_11318</name>
</gene>
<dbReference type="AlphaFoldDB" id="A0A8S9YEX8"/>
<evidence type="ECO:0000256" key="1">
    <source>
        <dbReference type="SAM" id="MobiDB-lite"/>
    </source>
</evidence>
<evidence type="ECO:0000313" key="3">
    <source>
        <dbReference type="Proteomes" id="UP000822476"/>
    </source>
</evidence>
<proteinExistence type="predicted"/>
<sequence>MWGHLRGCPEREPPSIVMKCGVKFIGEPCCSYVPDVVADTEVDIVPVSTTTVTSLGGPSNRKPISKRILRPWKRSNCTSRLTNLDKRYSEKKAESTPHLSTLSVCRVPLRYSSDDDCDHRESQEKKSSSRRVPSMYYDPPLPQFPQLIMLHSPQRSPIAEPSTVRLPVFHDLPPPLTLKGAAVRSTFCASRSEILSPFSPRMATNTSSSKSVCTSNSKPAVMPAMFRSSARTQEDQDAREAELANSEMYDVVMKSRSRIGGTDVTDAIRRMMSFLIHNDLAVSMNWSGVCNKREACELLSMELVRGHF</sequence>
<feature type="compositionally biased region" description="Basic and acidic residues" evidence="1">
    <location>
        <begin position="117"/>
        <end position="127"/>
    </location>
</feature>
<dbReference type="EMBL" id="JTDE01007577">
    <property type="protein sequence ID" value="KAF7238258.1"/>
    <property type="molecule type" value="Genomic_DNA"/>
</dbReference>
<accession>A0A8S9YEX8</accession>
<name>A0A8S9YEX8_9TREM</name>
<comment type="caution">
    <text evidence="2">The sequence shown here is derived from an EMBL/GenBank/DDBJ whole genome shotgun (WGS) entry which is preliminary data.</text>
</comment>
<feature type="region of interest" description="Disordered" evidence="1">
    <location>
        <begin position="113"/>
        <end position="136"/>
    </location>
</feature>
<evidence type="ECO:0000313" key="2">
    <source>
        <dbReference type="EMBL" id="KAF7238258.1"/>
    </source>
</evidence>
<keyword evidence="3" id="KW-1185">Reference proteome</keyword>
<evidence type="ECO:0008006" key="4">
    <source>
        <dbReference type="Google" id="ProtNLM"/>
    </source>
</evidence>
<organism evidence="2 3">
    <name type="scientific">Paragonimus skrjabini miyazakii</name>
    <dbReference type="NCBI Taxonomy" id="59628"/>
    <lineage>
        <taxon>Eukaryota</taxon>
        <taxon>Metazoa</taxon>
        <taxon>Spiralia</taxon>
        <taxon>Lophotrochozoa</taxon>
        <taxon>Platyhelminthes</taxon>
        <taxon>Trematoda</taxon>
        <taxon>Digenea</taxon>
        <taxon>Plagiorchiida</taxon>
        <taxon>Troglotremata</taxon>
        <taxon>Troglotrematidae</taxon>
        <taxon>Paragonimus</taxon>
    </lineage>
</organism>
<protein>
    <recommendedName>
        <fullName evidence="4">DUF4806 domain-containing protein</fullName>
    </recommendedName>
</protein>
<dbReference type="Proteomes" id="UP000822476">
    <property type="component" value="Unassembled WGS sequence"/>
</dbReference>
<reference evidence="2" key="1">
    <citation type="submission" date="2019-07" db="EMBL/GenBank/DDBJ databases">
        <title>Annotation for the trematode Paragonimus miyazaki's.</title>
        <authorList>
            <person name="Choi Y.-J."/>
        </authorList>
    </citation>
    <scope>NUCLEOTIDE SEQUENCE</scope>
    <source>
        <strain evidence="2">Japan</strain>
    </source>
</reference>
<dbReference type="OrthoDB" id="6159834at2759"/>